<evidence type="ECO:0000259" key="3">
    <source>
        <dbReference type="SMART" id="SM00825"/>
    </source>
</evidence>
<dbReference type="AlphaFoldDB" id="A0A9W5Z3K0"/>
<proteinExistence type="predicted"/>
<dbReference type="Pfam" id="PF00109">
    <property type="entry name" value="ketoacyl-synt"/>
    <property type="match status" value="1"/>
</dbReference>
<dbReference type="InterPro" id="IPR049551">
    <property type="entry name" value="PKS_DH_C"/>
</dbReference>
<dbReference type="InterPro" id="IPR016039">
    <property type="entry name" value="Thiolase-like"/>
</dbReference>
<dbReference type="InterPro" id="IPR020841">
    <property type="entry name" value="PKS_Beta-ketoAc_synthase_dom"/>
</dbReference>
<keyword evidence="1" id="KW-0596">Phosphopantetheine</keyword>
<dbReference type="GO" id="GO:0044550">
    <property type="term" value="P:secondary metabolite biosynthetic process"/>
    <property type="evidence" value="ECO:0007669"/>
    <property type="project" value="UniProtKB-ARBA"/>
</dbReference>
<evidence type="ECO:0000313" key="5">
    <source>
        <dbReference type="Proteomes" id="UP001143548"/>
    </source>
</evidence>
<protein>
    <submittedName>
        <fullName evidence="4">Polyketide synthase</fullName>
    </submittedName>
</protein>
<dbReference type="Gene3D" id="3.40.47.10">
    <property type="match status" value="1"/>
</dbReference>
<dbReference type="InterPro" id="IPR014030">
    <property type="entry name" value="Ketoacyl_synth_N"/>
</dbReference>
<sequence length="369" mass="40384">MDDKLPPIAIVGMSWRFPSEARSAKAYYHPSADRQGAIINKEGHFLKEDIAAFDAPFFSMTATEAEGMDPQHRILLEVTMVLTAARIPEGVEYPLPIHPTLLDAVFQMMICCRTVKDNSPAMAPSRIESLYVSASIPPVGSCMSGYSTLNPKLRLQQSGNAVLSDAAWSEPKVILKGFVCTELTSTQLRHTPRKICTRMDWRMDVLSSQTTTGRFWKSLPVLSPASSKQARAWNRAAILCAQKASSTLRQLEGGQVTSPTLARYIDCLKIIAVEPLDETFGESGNLESCPVMQTIDTVGSRITHILSRSNESEPIVTSDLISKFLNDAIDRSFVNSVVSNFIDRAGDVNPDSHILELGDGSTSCAMSVL</sequence>
<dbReference type="SUPFAM" id="SSF53901">
    <property type="entry name" value="Thiolase-like"/>
    <property type="match status" value="1"/>
</dbReference>
<organism evidence="4 5">
    <name type="scientific">Aspergillus brasiliensis</name>
    <dbReference type="NCBI Taxonomy" id="319629"/>
    <lineage>
        <taxon>Eukaryota</taxon>
        <taxon>Fungi</taxon>
        <taxon>Dikarya</taxon>
        <taxon>Ascomycota</taxon>
        <taxon>Pezizomycotina</taxon>
        <taxon>Eurotiomycetes</taxon>
        <taxon>Eurotiomycetidae</taxon>
        <taxon>Eurotiales</taxon>
        <taxon>Aspergillaceae</taxon>
        <taxon>Aspergillus</taxon>
        <taxon>Aspergillus subgen. Circumdati</taxon>
    </lineage>
</organism>
<dbReference type="PANTHER" id="PTHR43775">
    <property type="entry name" value="FATTY ACID SYNTHASE"/>
    <property type="match status" value="1"/>
</dbReference>
<comment type="caution">
    <text evidence="4">The sequence shown here is derived from an EMBL/GenBank/DDBJ whole genome shotgun (WGS) entry which is preliminary data.</text>
</comment>
<dbReference type="Proteomes" id="UP001143548">
    <property type="component" value="Unassembled WGS sequence"/>
</dbReference>
<gene>
    <name evidence="4" type="ORF">AbraCBS73388_003483</name>
</gene>
<name>A0A9W5Z3K0_9EURO</name>
<evidence type="ECO:0000256" key="1">
    <source>
        <dbReference type="ARBA" id="ARBA00022450"/>
    </source>
</evidence>
<keyword evidence="2" id="KW-0597">Phosphoprotein</keyword>
<dbReference type="GO" id="GO:0006633">
    <property type="term" value="P:fatty acid biosynthetic process"/>
    <property type="evidence" value="ECO:0007669"/>
    <property type="project" value="TreeGrafter"/>
</dbReference>
<dbReference type="Pfam" id="PF14765">
    <property type="entry name" value="PS-DH"/>
    <property type="match status" value="1"/>
</dbReference>
<dbReference type="SMART" id="SM00825">
    <property type="entry name" value="PKS_KS"/>
    <property type="match status" value="1"/>
</dbReference>
<feature type="domain" description="Ketosynthase family 3 (KS3)" evidence="3">
    <location>
        <begin position="8"/>
        <end position="339"/>
    </location>
</feature>
<evidence type="ECO:0000256" key="2">
    <source>
        <dbReference type="ARBA" id="ARBA00022553"/>
    </source>
</evidence>
<dbReference type="InterPro" id="IPR050091">
    <property type="entry name" value="PKS_NRPS_Biosynth_Enz"/>
</dbReference>
<dbReference type="PANTHER" id="PTHR43775:SF29">
    <property type="entry name" value="ASPERFURANONE POLYKETIDE SYNTHASE AFOG-RELATED"/>
    <property type="match status" value="1"/>
</dbReference>
<dbReference type="GO" id="GO:0004312">
    <property type="term" value="F:fatty acid synthase activity"/>
    <property type="evidence" value="ECO:0007669"/>
    <property type="project" value="TreeGrafter"/>
</dbReference>
<dbReference type="EMBL" id="BROQ01000173">
    <property type="protein sequence ID" value="GKZ26967.1"/>
    <property type="molecule type" value="Genomic_DNA"/>
</dbReference>
<reference evidence="4" key="1">
    <citation type="submission" date="2022-07" db="EMBL/GenBank/DDBJ databases">
        <title>Taxonomy of Aspergillus series Nigri: significant species reduction supported by multi-species coalescent approaches.</title>
        <authorList>
            <person name="Bian C."/>
            <person name="Kusuya Y."/>
            <person name="Sklenar F."/>
            <person name="D'hooge E."/>
            <person name="Yaguchi T."/>
            <person name="Takahashi H."/>
            <person name="Hubka V."/>
        </authorList>
    </citation>
    <scope>NUCLEOTIDE SEQUENCE</scope>
    <source>
        <strain evidence="4">CBS 733.88</strain>
    </source>
</reference>
<evidence type="ECO:0000313" key="4">
    <source>
        <dbReference type="EMBL" id="GKZ26967.1"/>
    </source>
</evidence>
<accession>A0A9W5Z3K0</accession>